<keyword evidence="1" id="KW-0812">Transmembrane</keyword>
<comment type="caution">
    <text evidence="2">The sequence shown here is derived from an EMBL/GenBank/DDBJ whole genome shotgun (WGS) entry which is preliminary data.</text>
</comment>
<evidence type="ECO:0000313" key="3">
    <source>
        <dbReference type="Proteomes" id="UP000176604"/>
    </source>
</evidence>
<evidence type="ECO:0000313" key="2">
    <source>
        <dbReference type="EMBL" id="OGL79176.1"/>
    </source>
</evidence>
<feature type="transmembrane region" description="Helical" evidence="1">
    <location>
        <begin position="72"/>
        <end position="94"/>
    </location>
</feature>
<dbReference type="AlphaFoldDB" id="A0A1F7ULM2"/>
<dbReference type="Proteomes" id="UP000176604">
    <property type="component" value="Unassembled WGS sequence"/>
</dbReference>
<gene>
    <name evidence="2" type="ORF">A3J43_03665</name>
</gene>
<evidence type="ECO:0000256" key="1">
    <source>
        <dbReference type="SAM" id="Phobius"/>
    </source>
</evidence>
<protein>
    <submittedName>
        <fullName evidence="2">Uncharacterized protein</fullName>
    </submittedName>
</protein>
<keyword evidence="1" id="KW-1133">Transmembrane helix</keyword>
<dbReference type="EMBL" id="MGEF01000015">
    <property type="protein sequence ID" value="OGL79176.1"/>
    <property type="molecule type" value="Genomic_DNA"/>
</dbReference>
<feature type="transmembrane region" description="Helical" evidence="1">
    <location>
        <begin position="100"/>
        <end position="120"/>
    </location>
</feature>
<feature type="transmembrane region" description="Helical" evidence="1">
    <location>
        <begin position="7"/>
        <end position="28"/>
    </location>
</feature>
<name>A0A1F7ULM2_9BACT</name>
<proteinExistence type="predicted"/>
<keyword evidence="1" id="KW-0472">Membrane</keyword>
<feature type="transmembrane region" description="Helical" evidence="1">
    <location>
        <begin position="40"/>
        <end position="60"/>
    </location>
</feature>
<dbReference type="STRING" id="1802397.A3J43_03665"/>
<sequence>MTIGRYLITMLFATLVSWGAFVLVLFNVDPFDGGAMGRGLLLAALFFSLFGTFSMIGFFIRMVRRRGVPMYWHVLFSFRQGLILSSLVIVAFILQTFRLLTGWNMALLLLGATLIEIYFLTRQPRPRKA</sequence>
<accession>A0A1F7ULM2</accession>
<organism evidence="2 3">
    <name type="scientific">Candidatus Uhrbacteria bacterium RIFCSPHIGHO2_12_FULL_54_23</name>
    <dbReference type="NCBI Taxonomy" id="1802397"/>
    <lineage>
        <taxon>Bacteria</taxon>
        <taxon>Candidatus Uhriibacteriota</taxon>
    </lineage>
</organism>
<reference evidence="2 3" key="1">
    <citation type="journal article" date="2016" name="Nat. Commun.">
        <title>Thousands of microbial genomes shed light on interconnected biogeochemical processes in an aquifer system.</title>
        <authorList>
            <person name="Anantharaman K."/>
            <person name="Brown C.T."/>
            <person name="Hug L.A."/>
            <person name="Sharon I."/>
            <person name="Castelle C.J."/>
            <person name="Probst A.J."/>
            <person name="Thomas B.C."/>
            <person name="Singh A."/>
            <person name="Wilkins M.J."/>
            <person name="Karaoz U."/>
            <person name="Brodie E.L."/>
            <person name="Williams K.H."/>
            <person name="Hubbard S.S."/>
            <person name="Banfield J.F."/>
        </authorList>
    </citation>
    <scope>NUCLEOTIDE SEQUENCE [LARGE SCALE GENOMIC DNA]</scope>
</reference>